<dbReference type="SMART" id="SM01007">
    <property type="entry name" value="Aldolase_II"/>
    <property type="match status" value="1"/>
</dbReference>
<dbReference type="GO" id="GO:0005856">
    <property type="term" value="C:cytoskeleton"/>
    <property type="evidence" value="ECO:0007669"/>
    <property type="project" value="TreeGrafter"/>
</dbReference>
<comment type="similarity">
    <text evidence="1">Belongs to the aldolase class II family.</text>
</comment>
<dbReference type="InterPro" id="IPR001303">
    <property type="entry name" value="Aldolase_II/adducin_N"/>
</dbReference>
<dbReference type="AlphaFoldDB" id="A0A3S2WA74"/>
<organism evidence="3 4">
    <name type="scientific">Hwanghaeella grinnelliae</name>
    <dbReference type="NCBI Taxonomy" id="2500179"/>
    <lineage>
        <taxon>Bacteria</taxon>
        <taxon>Pseudomonadati</taxon>
        <taxon>Pseudomonadota</taxon>
        <taxon>Alphaproteobacteria</taxon>
        <taxon>Rhodospirillales</taxon>
        <taxon>Rhodospirillaceae</taxon>
        <taxon>Hwanghaeella</taxon>
    </lineage>
</organism>
<dbReference type="SUPFAM" id="SSF53639">
    <property type="entry name" value="AraD/HMP-PK domain-like"/>
    <property type="match status" value="1"/>
</dbReference>
<dbReference type="PANTHER" id="PTHR10672:SF41">
    <property type="entry name" value="CLASS II ALDOLASE_ADDUCIN DOMAIN PROTEIN (AFU_ORTHOLOGUE AFUA_3G01330)"/>
    <property type="match status" value="1"/>
</dbReference>
<name>A0A3S2WA74_9PROT</name>
<evidence type="ECO:0000313" key="4">
    <source>
        <dbReference type="Proteomes" id="UP000287447"/>
    </source>
</evidence>
<dbReference type="InterPro" id="IPR051017">
    <property type="entry name" value="Aldolase-II_Adducin_sf"/>
</dbReference>
<proteinExistence type="inferred from homology"/>
<dbReference type="Pfam" id="PF00596">
    <property type="entry name" value="Aldolase_II"/>
    <property type="match status" value="1"/>
</dbReference>
<gene>
    <name evidence="3" type="ORF">EOI86_16300</name>
</gene>
<evidence type="ECO:0000259" key="2">
    <source>
        <dbReference type="SMART" id="SM01007"/>
    </source>
</evidence>
<keyword evidence="4" id="KW-1185">Reference proteome</keyword>
<accession>A0A3S2WA74</accession>
<dbReference type="PANTHER" id="PTHR10672">
    <property type="entry name" value="ADDUCIN"/>
    <property type="match status" value="1"/>
</dbReference>
<evidence type="ECO:0000313" key="3">
    <source>
        <dbReference type="EMBL" id="RVU36976.1"/>
    </source>
</evidence>
<dbReference type="Gene3D" id="3.40.225.10">
    <property type="entry name" value="Class II aldolase/adducin N-terminal domain"/>
    <property type="match status" value="1"/>
</dbReference>
<protein>
    <submittedName>
        <fullName evidence="3">Class II aldolase/adducin family protein</fullName>
    </submittedName>
</protein>
<dbReference type="InterPro" id="IPR036409">
    <property type="entry name" value="Aldolase_II/adducin_N_sf"/>
</dbReference>
<comment type="caution">
    <text evidence="3">The sequence shown here is derived from an EMBL/GenBank/DDBJ whole genome shotgun (WGS) entry which is preliminary data.</text>
</comment>
<dbReference type="EMBL" id="SADE01000002">
    <property type="protein sequence ID" value="RVU36976.1"/>
    <property type="molecule type" value="Genomic_DNA"/>
</dbReference>
<reference evidence="4" key="1">
    <citation type="submission" date="2019-01" db="EMBL/GenBank/DDBJ databases">
        <title>Gri0909 isolated from a small marine red alga.</title>
        <authorList>
            <person name="Kim J."/>
            <person name="Jeong S.E."/>
            <person name="Jeon C.O."/>
        </authorList>
    </citation>
    <scope>NUCLEOTIDE SEQUENCE [LARGE SCALE GENOMIC DNA]</scope>
    <source>
        <strain evidence="4">Gri0909</strain>
    </source>
</reference>
<dbReference type="OrthoDB" id="5291399at2"/>
<evidence type="ECO:0000256" key="1">
    <source>
        <dbReference type="ARBA" id="ARBA00037961"/>
    </source>
</evidence>
<sequence>MMTTVEEIRRDVVLGNHILAGEGVLDVFGHVSARHPDRPDRFFLSRSTSPAQVSDETLLEFDLDGKVVAGEGHPYLERFIHSEIYKARPDVGSVVHHHAPSIMPFAATGTPLRPIYHLGAVIGPEVPFWDSQDEFGDTSMLVFNPEMGASLARTLGKGNTALLKRHGAICVGETVPRSVFISACMRDNGELQANAMAMGDPDFLSAGEVEKSNKVNGWGRPLERAWEHYCRVYG</sequence>
<dbReference type="GO" id="GO:0051015">
    <property type="term" value="F:actin filament binding"/>
    <property type="evidence" value="ECO:0007669"/>
    <property type="project" value="TreeGrafter"/>
</dbReference>
<feature type="domain" description="Class II aldolase/adducin N-terminal" evidence="2">
    <location>
        <begin position="10"/>
        <end position="193"/>
    </location>
</feature>
<dbReference type="Proteomes" id="UP000287447">
    <property type="component" value="Unassembled WGS sequence"/>
</dbReference>